<evidence type="ECO:0000256" key="1">
    <source>
        <dbReference type="ARBA" id="ARBA00008769"/>
    </source>
</evidence>
<protein>
    <submittedName>
        <fullName evidence="3">Porin</fullName>
    </submittedName>
</protein>
<dbReference type="KEGG" id="nso:NIASO_00750"/>
<dbReference type="GO" id="GO:0015288">
    <property type="term" value="F:porin activity"/>
    <property type="evidence" value="ECO:0007669"/>
    <property type="project" value="InterPro"/>
</dbReference>
<feature type="signal peptide" evidence="2">
    <location>
        <begin position="1"/>
        <end position="23"/>
    </location>
</feature>
<dbReference type="EMBL" id="CP007035">
    <property type="protein sequence ID" value="AHF14118.1"/>
    <property type="molecule type" value="Genomic_DNA"/>
</dbReference>
<dbReference type="Proteomes" id="UP000003586">
    <property type="component" value="Chromosome"/>
</dbReference>
<dbReference type="OrthoDB" id="5755240at2"/>
<organism evidence="3 4">
    <name type="scientific">Niabella soli DSM 19437</name>
    <dbReference type="NCBI Taxonomy" id="929713"/>
    <lineage>
        <taxon>Bacteria</taxon>
        <taxon>Pseudomonadati</taxon>
        <taxon>Bacteroidota</taxon>
        <taxon>Chitinophagia</taxon>
        <taxon>Chitinophagales</taxon>
        <taxon>Chitinophagaceae</taxon>
        <taxon>Niabella</taxon>
    </lineage>
</organism>
<proteinExistence type="inferred from homology"/>
<dbReference type="InterPro" id="IPR038673">
    <property type="entry name" value="OprB_sf"/>
</dbReference>
<dbReference type="Gene3D" id="2.40.160.180">
    <property type="entry name" value="Carbohydrate-selective porin OprB"/>
    <property type="match status" value="1"/>
</dbReference>
<dbReference type="eggNOG" id="COG3659">
    <property type="taxonomic scope" value="Bacteria"/>
</dbReference>
<dbReference type="Pfam" id="PF04966">
    <property type="entry name" value="OprB"/>
    <property type="match status" value="1"/>
</dbReference>
<evidence type="ECO:0000313" key="4">
    <source>
        <dbReference type="Proteomes" id="UP000003586"/>
    </source>
</evidence>
<dbReference type="GO" id="GO:0016020">
    <property type="term" value="C:membrane"/>
    <property type="evidence" value="ECO:0007669"/>
    <property type="project" value="InterPro"/>
</dbReference>
<evidence type="ECO:0000256" key="2">
    <source>
        <dbReference type="RuleBase" id="RU363072"/>
    </source>
</evidence>
<reference evidence="3 4" key="1">
    <citation type="submission" date="2013-12" db="EMBL/GenBank/DDBJ databases">
        <authorList>
            <consortium name="DOE Joint Genome Institute"/>
            <person name="Eisen J."/>
            <person name="Huntemann M."/>
            <person name="Han J."/>
            <person name="Chen A."/>
            <person name="Kyrpides N."/>
            <person name="Mavromatis K."/>
            <person name="Markowitz V."/>
            <person name="Palaniappan K."/>
            <person name="Ivanova N."/>
            <person name="Schaumberg A."/>
            <person name="Pati A."/>
            <person name="Liolios K."/>
            <person name="Nordberg H.P."/>
            <person name="Cantor M.N."/>
            <person name="Hua S.X."/>
            <person name="Woyke T."/>
        </authorList>
    </citation>
    <scope>NUCLEOTIDE SEQUENCE [LARGE SCALE GENOMIC DNA]</scope>
    <source>
        <strain evidence="4">DSM 19437</strain>
    </source>
</reference>
<comment type="similarity">
    <text evidence="1 2">Belongs to the OprB family.</text>
</comment>
<keyword evidence="4" id="KW-1185">Reference proteome</keyword>
<keyword evidence="2" id="KW-0732">Signal</keyword>
<accession>W0EX22</accession>
<evidence type="ECO:0000313" key="3">
    <source>
        <dbReference type="EMBL" id="AHF14118.1"/>
    </source>
</evidence>
<name>W0EX22_9BACT</name>
<sequence length="448" mass="48956">MNLKRTLLALGMVLSLFSQGLKAQEEKKVSKWTTHFQTTVIAQKHSGFKALYSGENSLADSVEPTVTSLTATLFLGRKLWKGASVYVNPEVSGGKGLSFARGVAGALNGETYRVGEVAPAVFIARAYLQQHIPIGNTTYETVQDDVNQVTELVPTSRITISAGKFAISDFFDDNPYSKDPRTQFLNWSVWANGAWDYPANTRGYTEGVVAELVKPKWTLRVATVAVPRIANFHLMEYQITKAHSETFELEHKLSINKRPGAISLIVSNTHSQAPSYADGISAVQTGDSAILKVINGEEEHHAYGGKKLGIGLNIGQELADGVGVFSRLGWNDGKYASWAFTEIDRTATAGVSVNGSRWKRSGDVWGLSGALNGISKPHRDFLKAGGYGFIIGDGKLNYGSEGIIETYYSAQLAKFLWLTFDYQFVNNPGYNKDRGPVHAFAVRGHVTF</sequence>
<dbReference type="GO" id="GO:0008643">
    <property type="term" value="P:carbohydrate transport"/>
    <property type="evidence" value="ECO:0007669"/>
    <property type="project" value="InterPro"/>
</dbReference>
<dbReference type="STRING" id="929713.NIASO_00750"/>
<gene>
    <name evidence="3" type="ORF">NIASO_00750</name>
</gene>
<feature type="chain" id="PRO_5007232746" evidence="2">
    <location>
        <begin position="24"/>
        <end position="448"/>
    </location>
</feature>
<dbReference type="AlphaFoldDB" id="W0EX22"/>
<dbReference type="HOGENOM" id="CLU_545978_0_0_10"/>
<dbReference type="RefSeq" id="WP_008582192.1">
    <property type="nucleotide sequence ID" value="NZ_CP007035.1"/>
</dbReference>
<dbReference type="InterPro" id="IPR007049">
    <property type="entry name" value="Carb-sel_porin_OprB"/>
</dbReference>